<evidence type="ECO:0000313" key="2">
    <source>
        <dbReference type="Proteomes" id="UP000277094"/>
    </source>
</evidence>
<sequence length="351" mass="39862">MTVTIVEAWNGPGPKDAVLTEVQPSDHGLHASTSKLAFEHWYFDARLDTGHTVVAFITKRRPEEPPWAKPSVELLIYSPDGTKRQVRAHYPKTESSFASDDVDAQVGPNKCWVDRSGALPVQHAYLAEEDVVFDLQFHNELPSWMPGKGETHYSPKEHFGWVVAAPRARVTGTVRIGDQTLDAAGIGYADHNWGAGDMKRIIERWHWGRLYLDDYSFIYANVMTQKRFDHHRSQPVMLAKNGEILLSTGEVELTEGPMVFHENANREYPTWVRINAPGQFDLRLDVERIIDSQDLLDEVPVIRRIKPLIRKLVGRPGYFRFDSRFELTVHEDGGNTVTRTGNTLHEMVALA</sequence>
<dbReference type="AlphaFoldDB" id="A0A3N0DSB2"/>
<keyword evidence="2" id="KW-1185">Reference proteome</keyword>
<dbReference type="Gene3D" id="2.40.370.10">
    <property type="entry name" value="AttH-like domain"/>
    <property type="match status" value="2"/>
</dbReference>
<name>A0A3N0DSB2_9ACTN</name>
<protein>
    <recommendedName>
        <fullName evidence="3">AttH domain-containing protein</fullName>
    </recommendedName>
</protein>
<dbReference type="OrthoDB" id="5491608at2"/>
<accession>A0A3N0DSB2</accession>
<dbReference type="Proteomes" id="UP000277094">
    <property type="component" value="Unassembled WGS sequence"/>
</dbReference>
<dbReference type="EMBL" id="RJSG01000002">
    <property type="protein sequence ID" value="RNL78401.1"/>
    <property type="molecule type" value="Genomic_DNA"/>
</dbReference>
<dbReference type="InterPro" id="IPR023374">
    <property type="entry name" value="AttH-like_dom_sf"/>
</dbReference>
<comment type="caution">
    <text evidence="1">The sequence shown here is derived from an EMBL/GenBank/DDBJ whole genome shotgun (WGS) entry which is preliminary data.</text>
</comment>
<organism evidence="1 2">
    <name type="scientific">Nocardioides marmorisolisilvae</name>
    <dbReference type="NCBI Taxonomy" id="1542737"/>
    <lineage>
        <taxon>Bacteria</taxon>
        <taxon>Bacillati</taxon>
        <taxon>Actinomycetota</taxon>
        <taxon>Actinomycetes</taxon>
        <taxon>Propionibacteriales</taxon>
        <taxon>Nocardioidaceae</taxon>
        <taxon>Nocardioides</taxon>
    </lineage>
</organism>
<gene>
    <name evidence="1" type="ORF">EFL95_04695</name>
</gene>
<evidence type="ECO:0000313" key="1">
    <source>
        <dbReference type="EMBL" id="RNL78401.1"/>
    </source>
</evidence>
<dbReference type="SUPFAM" id="SSF159245">
    <property type="entry name" value="AttH-like"/>
    <property type="match status" value="1"/>
</dbReference>
<reference evidence="1 2" key="1">
    <citation type="submission" date="2018-11" db="EMBL/GenBank/DDBJ databases">
        <authorList>
            <person name="Li F."/>
        </authorList>
    </citation>
    <scope>NUCLEOTIDE SEQUENCE [LARGE SCALE GENOMIC DNA]</scope>
    <source>
        <strain evidence="1 2">KIS18-7</strain>
    </source>
</reference>
<evidence type="ECO:0008006" key="3">
    <source>
        <dbReference type="Google" id="ProtNLM"/>
    </source>
</evidence>
<proteinExistence type="predicted"/>